<organism evidence="7 8">
    <name type="scientific">Phytophthora nicotianae P1569</name>
    <dbReference type="NCBI Taxonomy" id="1317065"/>
    <lineage>
        <taxon>Eukaryota</taxon>
        <taxon>Sar</taxon>
        <taxon>Stramenopiles</taxon>
        <taxon>Oomycota</taxon>
        <taxon>Peronosporomycetes</taxon>
        <taxon>Peronosporales</taxon>
        <taxon>Peronosporaceae</taxon>
        <taxon>Phytophthora</taxon>
    </lineage>
</organism>
<evidence type="ECO:0000313" key="7">
    <source>
        <dbReference type="EMBL" id="ETI34912.1"/>
    </source>
</evidence>
<dbReference type="Gene3D" id="3.30.40.10">
    <property type="entry name" value="Zinc/RING finger domain, C3HC4 (zinc finger)"/>
    <property type="match status" value="1"/>
</dbReference>
<accession>V9E9K8</accession>
<dbReference type="OrthoDB" id="79871at2759"/>
<gene>
    <name evidence="7" type="ORF">F443_18684</name>
</gene>
<evidence type="ECO:0000256" key="4">
    <source>
        <dbReference type="PROSITE-ProRule" id="PRU00091"/>
    </source>
</evidence>
<dbReference type="GO" id="GO:0008270">
    <property type="term" value="F:zinc ion binding"/>
    <property type="evidence" value="ECO:0007669"/>
    <property type="project" value="UniProtKB-KW"/>
</dbReference>
<keyword evidence="1" id="KW-0479">Metal-binding</keyword>
<dbReference type="SMART" id="SM00064">
    <property type="entry name" value="FYVE"/>
    <property type="match status" value="1"/>
</dbReference>
<reference evidence="7 8" key="1">
    <citation type="submission" date="2013-11" db="EMBL/GenBank/DDBJ databases">
        <title>The Genome Sequence of Phytophthora parasitica P1569.</title>
        <authorList>
            <consortium name="The Broad Institute Genomics Platform"/>
            <person name="Russ C."/>
            <person name="Tyler B."/>
            <person name="Panabieres F."/>
            <person name="Shan W."/>
            <person name="Tripathy S."/>
            <person name="Grunwald N."/>
            <person name="Machado M."/>
            <person name="Johnson C.S."/>
            <person name="Arredondo F."/>
            <person name="Hong C."/>
            <person name="Coffey M."/>
            <person name="Young S.K."/>
            <person name="Zeng Q."/>
            <person name="Gargeya S."/>
            <person name="Fitzgerald M."/>
            <person name="Abouelleil A."/>
            <person name="Alvarado L."/>
            <person name="Chapman S.B."/>
            <person name="Gainer-Dewar J."/>
            <person name="Goldberg J."/>
            <person name="Griggs A."/>
            <person name="Gujja S."/>
            <person name="Hansen M."/>
            <person name="Howarth C."/>
            <person name="Imamovic A."/>
            <person name="Ireland A."/>
            <person name="Larimer J."/>
            <person name="McCowan C."/>
            <person name="Murphy C."/>
            <person name="Pearson M."/>
            <person name="Poon T.W."/>
            <person name="Priest M."/>
            <person name="Roberts A."/>
            <person name="Saif S."/>
            <person name="Shea T."/>
            <person name="Sykes S."/>
            <person name="Wortman J."/>
            <person name="Nusbaum C."/>
            <person name="Birren B."/>
        </authorList>
    </citation>
    <scope>NUCLEOTIDE SEQUENCE [LARGE SCALE GENOMIC DNA]</scope>
    <source>
        <strain evidence="7 8">P1569</strain>
    </source>
</reference>
<feature type="compositionally biased region" description="Polar residues" evidence="5">
    <location>
        <begin position="1"/>
        <end position="22"/>
    </location>
</feature>
<feature type="domain" description="FYVE-type" evidence="6">
    <location>
        <begin position="300"/>
        <end position="362"/>
    </location>
</feature>
<evidence type="ECO:0000256" key="3">
    <source>
        <dbReference type="ARBA" id="ARBA00022833"/>
    </source>
</evidence>
<dbReference type="InterPro" id="IPR000306">
    <property type="entry name" value="Znf_FYVE"/>
</dbReference>
<evidence type="ECO:0000259" key="6">
    <source>
        <dbReference type="PROSITE" id="PS50178"/>
    </source>
</evidence>
<sequence>MSTPVHTASFRSSKVNSRQSSHAVRRTTTTDSSLSTSRLCHLQRIDDVIHLSPQRKEEMLELMQDMERQVVRSMMGSHESLTLWKPHMRKKGIDYYVDEKVGKGLTRFCCVGQTNVPVPNIMEMFMVTNTETLLKNMRIMYRNVKEAKILSVLKPATRSNPYRSVYIRYASFDTPTLMNARDICVCVCTNLIKKNDGSTVGYCLWNSVDIPECPDRFDTDKIVRSRMWNSGFFLRNSGEANAMTRVCYLIGAEIKGVVPQLTGRIYMAIFGGICHRVCQHYRRRFRNPENFKHHSKWTPKNEVFQCYVCGRAFYPLMKKYHCVKCGEVICGRERCFFMEEVSVRGAGITRVRICQICLEEAKMLAWHLGAIGTCDILNSDGSGVRDLLGVDSVSISSNRSDLT</sequence>
<evidence type="ECO:0000313" key="8">
    <source>
        <dbReference type="Proteomes" id="UP000018721"/>
    </source>
</evidence>
<dbReference type="Gene3D" id="3.30.530.20">
    <property type="match status" value="1"/>
</dbReference>
<keyword evidence="3" id="KW-0862">Zinc</keyword>
<dbReference type="PANTHER" id="PTHR23164:SF29">
    <property type="entry name" value="E3 UBIQUITIN-PROTEIN LIGASE PIB1"/>
    <property type="match status" value="1"/>
</dbReference>
<evidence type="ECO:0000256" key="1">
    <source>
        <dbReference type="ARBA" id="ARBA00022723"/>
    </source>
</evidence>
<proteinExistence type="predicted"/>
<name>V9E9K8_PHYNI</name>
<dbReference type="InterPro" id="IPR011011">
    <property type="entry name" value="Znf_FYVE_PHD"/>
</dbReference>
<comment type="caution">
    <text evidence="7">The sequence shown here is derived from an EMBL/GenBank/DDBJ whole genome shotgun (WGS) entry which is preliminary data.</text>
</comment>
<protein>
    <recommendedName>
        <fullName evidence="6">FYVE-type domain-containing protein</fullName>
    </recommendedName>
</protein>
<dbReference type="AlphaFoldDB" id="V9E9K8"/>
<evidence type="ECO:0000256" key="2">
    <source>
        <dbReference type="ARBA" id="ARBA00022771"/>
    </source>
</evidence>
<dbReference type="PANTHER" id="PTHR23164">
    <property type="entry name" value="EARLY ENDOSOME ANTIGEN 1"/>
    <property type="match status" value="1"/>
</dbReference>
<feature type="region of interest" description="Disordered" evidence="5">
    <location>
        <begin position="1"/>
        <end position="33"/>
    </location>
</feature>
<dbReference type="InterPro" id="IPR023393">
    <property type="entry name" value="START-like_dom_sf"/>
</dbReference>
<dbReference type="Pfam" id="PF01363">
    <property type="entry name" value="FYVE"/>
    <property type="match status" value="1"/>
</dbReference>
<evidence type="ECO:0000256" key="5">
    <source>
        <dbReference type="SAM" id="MobiDB-lite"/>
    </source>
</evidence>
<dbReference type="SUPFAM" id="SSF57903">
    <property type="entry name" value="FYVE/PHD zinc finger"/>
    <property type="match status" value="1"/>
</dbReference>
<dbReference type="InterPro" id="IPR013083">
    <property type="entry name" value="Znf_RING/FYVE/PHD"/>
</dbReference>
<dbReference type="SUPFAM" id="SSF55961">
    <property type="entry name" value="Bet v1-like"/>
    <property type="match status" value="1"/>
</dbReference>
<dbReference type="PROSITE" id="PS50178">
    <property type="entry name" value="ZF_FYVE"/>
    <property type="match status" value="1"/>
</dbReference>
<dbReference type="HOGENOM" id="CLU_041097_1_0_1"/>
<dbReference type="Proteomes" id="UP000018721">
    <property type="component" value="Unassembled WGS sequence"/>
</dbReference>
<keyword evidence="2 4" id="KW-0863">Zinc-finger</keyword>
<keyword evidence="8" id="KW-1185">Reference proteome</keyword>
<dbReference type="EMBL" id="ANIZ01003265">
    <property type="protein sequence ID" value="ETI34912.1"/>
    <property type="molecule type" value="Genomic_DNA"/>
</dbReference>
<dbReference type="InterPro" id="IPR017455">
    <property type="entry name" value="Znf_FYVE-rel"/>
</dbReference>
<dbReference type="eggNOG" id="ENOG502SKEQ">
    <property type="taxonomic scope" value="Eukaryota"/>
</dbReference>